<keyword evidence="1 2" id="KW-0732">Signal</keyword>
<dbReference type="PANTHER" id="PTHR35038:SF8">
    <property type="entry name" value="C-TYPE POLYHEME CYTOCHROME OMCC"/>
    <property type="match status" value="1"/>
</dbReference>
<feature type="chain" id="PRO_5038911573" description="Doubled CXXCH motif domain-containing protein" evidence="2">
    <location>
        <begin position="23"/>
        <end position="352"/>
    </location>
</feature>
<evidence type="ECO:0008006" key="5">
    <source>
        <dbReference type="Google" id="ProtNLM"/>
    </source>
</evidence>
<protein>
    <recommendedName>
        <fullName evidence="5">Doubled CXXCH motif domain-containing protein</fullName>
    </recommendedName>
</protein>
<dbReference type="Proteomes" id="UP000808337">
    <property type="component" value="Unassembled WGS sequence"/>
</dbReference>
<organism evidence="3 4">
    <name type="scientific">Candidatus Opimibacter skivensis</name>
    <dbReference type="NCBI Taxonomy" id="2982028"/>
    <lineage>
        <taxon>Bacteria</taxon>
        <taxon>Pseudomonadati</taxon>
        <taxon>Bacteroidota</taxon>
        <taxon>Saprospiria</taxon>
        <taxon>Saprospirales</taxon>
        <taxon>Saprospiraceae</taxon>
        <taxon>Candidatus Opimibacter</taxon>
    </lineage>
</organism>
<dbReference type="Gene3D" id="1.10.1130.10">
    <property type="entry name" value="Flavocytochrome C3, Chain A"/>
    <property type="match status" value="1"/>
</dbReference>
<evidence type="ECO:0000313" key="3">
    <source>
        <dbReference type="EMBL" id="MBK9982305.1"/>
    </source>
</evidence>
<dbReference type="PROSITE" id="PS51257">
    <property type="entry name" value="PROKAR_LIPOPROTEIN"/>
    <property type="match status" value="1"/>
</dbReference>
<reference evidence="3 4" key="1">
    <citation type="submission" date="2020-10" db="EMBL/GenBank/DDBJ databases">
        <title>Connecting structure to function with the recovery of over 1000 high-quality activated sludge metagenome-assembled genomes encoding full-length rRNA genes using long-read sequencing.</title>
        <authorList>
            <person name="Singleton C.M."/>
            <person name="Petriglieri F."/>
            <person name="Kristensen J.M."/>
            <person name="Kirkegaard R.H."/>
            <person name="Michaelsen T.Y."/>
            <person name="Andersen M.H."/>
            <person name="Karst S.M."/>
            <person name="Dueholm M.S."/>
            <person name="Nielsen P.H."/>
            <person name="Albertsen M."/>
        </authorList>
    </citation>
    <scope>NUCLEOTIDE SEQUENCE [LARGE SCALE GENOMIC DNA]</scope>
    <source>
        <strain evidence="3">Ribe_18-Q3-R11-54_MAXAC.273</strain>
    </source>
</reference>
<dbReference type="InterPro" id="IPR036280">
    <property type="entry name" value="Multihaem_cyt_sf"/>
</dbReference>
<feature type="signal peptide" evidence="2">
    <location>
        <begin position="1"/>
        <end position="22"/>
    </location>
</feature>
<evidence type="ECO:0000313" key="4">
    <source>
        <dbReference type="Proteomes" id="UP000808337"/>
    </source>
</evidence>
<dbReference type="EMBL" id="JADKGY010000006">
    <property type="protein sequence ID" value="MBK9982305.1"/>
    <property type="molecule type" value="Genomic_DNA"/>
</dbReference>
<name>A0A9D7SS43_9BACT</name>
<dbReference type="SUPFAM" id="SSF48695">
    <property type="entry name" value="Multiheme cytochromes"/>
    <property type="match status" value="1"/>
</dbReference>
<dbReference type="InterPro" id="IPR051829">
    <property type="entry name" value="Multiheme_Cytochr_ET"/>
</dbReference>
<sequence>MKNQMILICCLLGALILGLASCEGDQGPIGPVGPVGPNGPMGELGTQHCMECHGSSQLITAKMYQYEHSVHATGGNNNHNATNCAICHTSQGFLERIATGAVVTAAPINDPLPQNCYTCHQIHRTYSEADWGFTQTQPVTLWVGGQTLDFGKANLCISCHQSRTYTPALLNPSTASNSDTVNITNARYGPHHGPQGVMLPGLNGYEVAGPLPYENSAHTALLANNIKNACIVCHMGAAQAAESGGHTFRVISELDVINTAACVECHPVANDVKALVVDRQGQIDARLAELKALLVARGRLDPVTDLAKPGKFVGHEAGALFNYKFVSEDKSRGVHNFKYANALLVNSIAALQ</sequence>
<proteinExistence type="predicted"/>
<accession>A0A9D7SS43</accession>
<evidence type="ECO:0000256" key="2">
    <source>
        <dbReference type="SAM" id="SignalP"/>
    </source>
</evidence>
<comment type="caution">
    <text evidence="3">The sequence shown here is derived from an EMBL/GenBank/DDBJ whole genome shotgun (WGS) entry which is preliminary data.</text>
</comment>
<evidence type="ECO:0000256" key="1">
    <source>
        <dbReference type="ARBA" id="ARBA00022729"/>
    </source>
</evidence>
<gene>
    <name evidence="3" type="ORF">IPP15_07755</name>
</gene>
<dbReference type="PANTHER" id="PTHR35038">
    <property type="entry name" value="DISSIMILATORY SULFITE REDUCTASE SIRA"/>
    <property type="match status" value="1"/>
</dbReference>
<dbReference type="AlphaFoldDB" id="A0A9D7SS43"/>